<dbReference type="SUPFAM" id="SSF52540">
    <property type="entry name" value="P-loop containing nucleoside triphosphate hydrolases"/>
    <property type="match status" value="1"/>
</dbReference>
<feature type="domain" description="DUF2726" evidence="6">
    <location>
        <begin position="791"/>
        <end position="887"/>
    </location>
</feature>
<organism evidence="9 10">
    <name type="scientific">Herminiimonas glaciei</name>
    <dbReference type="NCBI Taxonomy" id="523788"/>
    <lineage>
        <taxon>Bacteria</taxon>
        <taxon>Pseudomonadati</taxon>
        <taxon>Pseudomonadota</taxon>
        <taxon>Betaproteobacteria</taxon>
        <taxon>Burkholderiales</taxon>
        <taxon>Oxalobacteraceae</taxon>
        <taxon>Herminiimonas</taxon>
    </lineage>
</organism>
<feature type="domain" description="DNA2/NAM7 helicase-like C-terminal" evidence="8">
    <location>
        <begin position="553"/>
        <end position="710"/>
    </location>
</feature>
<dbReference type="InterPro" id="IPR041677">
    <property type="entry name" value="DNA2/NAM7_AAA_11"/>
</dbReference>
<evidence type="ECO:0000256" key="5">
    <source>
        <dbReference type="ARBA" id="ARBA00022840"/>
    </source>
</evidence>
<comment type="caution">
    <text evidence="9">The sequence shown here is derived from an EMBL/GenBank/DDBJ whole genome shotgun (WGS) entry which is preliminary data.</text>
</comment>
<dbReference type="Gene3D" id="3.40.50.300">
    <property type="entry name" value="P-loop containing nucleotide triphosphate hydrolases"/>
    <property type="match status" value="2"/>
</dbReference>
<evidence type="ECO:0000313" key="9">
    <source>
        <dbReference type="EMBL" id="MFC7287116.1"/>
    </source>
</evidence>
<keyword evidence="3" id="KW-0378">Hydrolase</keyword>
<dbReference type="CDD" id="cd17934">
    <property type="entry name" value="DEXXQc_Upf1-like"/>
    <property type="match status" value="1"/>
</dbReference>
<dbReference type="EMBL" id="JBHTBU010000001">
    <property type="protein sequence ID" value="MFC7287116.1"/>
    <property type="molecule type" value="Genomic_DNA"/>
</dbReference>
<dbReference type="Pfam" id="PF13087">
    <property type="entry name" value="AAA_12"/>
    <property type="match status" value="1"/>
</dbReference>
<protein>
    <submittedName>
        <fullName evidence="9">AAA domain-containing protein</fullName>
    </submittedName>
</protein>
<keyword evidence="4" id="KW-0347">Helicase</keyword>
<dbReference type="CDD" id="cd18808">
    <property type="entry name" value="SF1_C_Upf1"/>
    <property type="match status" value="1"/>
</dbReference>
<evidence type="ECO:0000259" key="8">
    <source>
        <dbReference type="Pfam" id="PF13087"/>
    </source>
</evidence>
<accession>A0ABW2I824</accession>
<dbReference type="Proteomes" id="UP001596542">
    <property type="component" value="Unassembled WGS sequence"/>
</dbReference>
<dbReference type="InterPro" id="IPR050534">
    <property type="entry name" value="Coronavir_polyprotein_1ab"/>
</dbReference>
<evidence type="ECO:0000259" key="7">
    <source>
        <dbReference type="Pfam" id="PF13086"/>
    </source>
</evidence>
<name>A0ABW2I824_9BURK</name>
<proteinExistence type="inferred from homology"/>
<dbReference type="Pfam" id="PF10881">
    <property type="entry name" value="DUF2726"/>
    <property type="match status" value="1"/>
</dbReference>
<comment type="similarity">
    <text evidence="1">Belongs to the DNA2/NAM7 helicase family.</text>
</comment>
<dbReference type="Pfam" id="PF13086">
    <property type="entry name" value="AAA_11"/>
    <property type="match status" value="1"/>
</dbReference>
<dbReference type="InterPro" id="IPR027417">
    <property type="entry name" value="P-loop_NTPase"/>
</dbReference>
<evidence type="ECO:0000259" key="6">
    <source>
        <dbReference type="Pfam" id="PF10881"/>
    </source>
</evidence>
<reference evidence="10" key="1">
    <citation type="journal article" date="2019" name="Int. J. Syst. Evol. Microbiol.">
        <title>The Global Catalogue of Microorganisms (GCM) 10K type strain sequencing project: providing services to taxonomists for standard genome sequencing and annotation.</title>
        <authorList>
            <consortium name="The Broad Institute Genomics Platform"/>
            <consortium name="The Broad Institute Genome Sequencing Center for Infectious Disease"/>
            <person name="Wu L."/>
            <person name="Ma J."/>
        </authorList>
    </citation>
    <scope>NUCLEOTIDE SEQUENCE [LARGE SCALE GENOMIC DNA]</scope>
    <source>
        <strain evidence="10">KACC 12508</strain>
    </source>
</reference>
<gene>
    <name evidence="9" type="ORF">ACFQPC_03615</name>
</gene>
<dbReference type="InterPro" id="IPR024402">
    <property type="entry name" value="DUF2726"/>
</dbReference>
<keyword evidence="10" id="KW-1185">Reference proteome</keyword>
<dbReference type="InterPro" id="IPR047187">
    <property type="entry name" value="SF1_C_Upf1"/>
</dbReference>
<dbReference type="PANTHER" id="PTHR43788">
    <property type="entry name" value="DNA2/NAM7 HELICASE FAMILY MEMBER"/>
    <property type="match status" value="1"/>
</dbReference>
<sequence length="904" mass="101737">MVSIFVNGENKTSQISDWKISWDRRQETLILTCYFPSGKSYYSPLSNCKVEPTKVLKGALLSKKGGVVFNAIDSAVIYGGKYAVVQFRGGSKTYVKDVNSITFSPETSIKDGEIFRYFRLVANARVKQASQQDKLIAENVQRQMEKLLPHEDTALHAYCTGQNRSRPLAGNFIYPFGINESQLKAVERAFTSQISLIEGPPGTGKTQTILNIIANIVLRGKSVAILSNNNTAVKNVYEKLDAAGLGYLVAKLGNKENQTSFFSHLPVVPPKPSVSVPAMEQIQTVLQKLKQYLHAQNTVAQLQAEIDELGIEQRYLLQWQRENQVMTSHSLDKYKLSPSKSADLIAYLTYLAEKQINVQDRISLLVNFKIWRTKPFADGALRKSAIYALQLHYYEKALKEKKSLLAAHQEVLRTGDFQALLEDLTLTSMGYLKHYLHQHVQDQTVFDSETYRINFDAFIKRFPIIGSSTHSIINSIGERVVLDYVIIDEASQQDIVPGILALGCAKNLIVVGDRKQLPHIPLNLDIAVPNVEFYDCEKYSLLDSCVGIFQDTIPMTLLKEHYRCHPKIIQFCNQQFYDNQLIPMTRDAGEKPLKLLVTAKGNHTRNNSNLRELDSLLATLKWDGKTEWDGENSRGFIAPYNAQVNLSRAHLPTDFVNDTVHKFQGRECDEIVFSTVLDKKDSSQTNLSFVDNSHLVNVAVSRAKKLFTLVTGEDVFSANNGPIAALVRYIEYYADEKQIHRAPVVSAFDLLYKEYDKSLERLNARLLPSDSRYESEQIAAQILRSTLAQEIYQAIKFHSQILLVQLASVINDTLTQREREFMKNGASCDFVLYFKVGKVPLGVIEVDGSSHAEPVQAERDALKDSILRKSGIPLLRLRTVESDIETKIGKFLAQWATDGSGLNA</sequence>
<dbReference type="Gene3D" id="3.40.960.10">
    <property type="entry name" value="VSR Endonuclease"/>
    <property type="match status" value="1"/>
</dbReference>
<dbReference type="RefSeq" id="WP_382270232.1">
    <property type="nucleotide sequence ID" value="NZ_JBHTBU010000001.1"/>
</dbReference>
<keyword evidence="5" id="KW-0067">ATP-binding</keyword>
<evidence type="ECO:0000256" key="1">
    <source>
        <dbReference type="ARBA" id="ARBA00007913"/>
    </source>
</evidence>
<dbReference type="InterPro" id="IPR041679">
    <property type="entry name" value="DNA2/NAM7-like_C"/>
</dbReference>
<dbReference type="PANTHER" id="PTHR43788:SF8">
    <property type="entry name" value="DNA-BINDING PROTEIN SMUBP-2"/>
    <property type="match status" value="1"/>
</dbReference>
<evidence type="ECO:0000256" key="3">
    <source>
        <dbReference type="ARBA" id="ARBA00022801"/>
    </source>
</evidence>
<evidence type="ECO:0000256" key="4">
    <source>
        <dbReference type="ARBA" id="ARBA00022806"/>
    </source>
</evidence>
<feature type="domain" description="DNA2/NAM7 helicase helicase" evidence="7">
    <location>
        <begin position="178"/>
        <end position="518"/>
    </location>
</feature>
<evidence type="ECO:0000313" key="10">
    <source>
        <dbReference type="Proteomes" id="UP001596542"/>
    </source>
</evidence>
<evidence type="ECO:0000256" key="2">
    <source>
        <dbReference type="ARBA" id="ARBA00022741"/>
    </source>
</evidence>
<keyword evidence="2" id="KW-0547">Nucleotide-binding</keyword>